<evidence type="ECO:0000256" key="13">
    <source>
        <dbReference type="ARBA" id="ARBA00022840"/>
    </source>
</evidence>
<evidence type="ECO:0000256" key="2">
    <source>
        <dbReference type="ARBA" id="ARBA00005967"/>
    </source>
</evidence>
<evidence type="ECO:0000256" key="8">
    <source>
        <dbReference type="ARBA" id="ARBA00022679"/>
    </source>
</evidence>
<evidence type="ECO:0000256" key="3">
    <source>
        <dbReference type="ARBA" id="ARBA00012133"/>
    </source>
</evidence>
<keyword evidence="16 24" id="KW-0443">Lipid metabolism</keyword>
<keyword evidence="13 22" id="KW-0067">ATP-binding</keyword>
<feature type="binding site" evidence="23">
    <location>
        <position position="89"/>
    </location>
    <ligand>
        <name>a divalent metal cation</name>
        <dbReference type="ChEBI" id="CHEBI:60240"/>
    </ligand>
</feature>
<keyword evidence="9 24" id="KW-0812">Transmembrane</keyword>
<comment type="similarity">
    <text evidence="2 24">Belongs to the bacterial diacylglycerol kinase family.</text>
</comment>
<evidence type="ECO:0000256" key="20">
    <source>
        <dbReference type="PIRSR" id="PIRSR600829-1"/>
    </source>
</evidence>
<feature type="binding site" evidence="21">
    <location>
        <position position="22"/>
    </location>
    <ligand>
        <name>substrate</name>
    </ligand>
</feature>
<evidence type="ECO:0000256" key="17">
    <source>
        <dbReference type="ARBA" id="ARBA00023136"/>
    </source>
</evidence>
<dbReference type="KEGG" id="mmec:FIU01_11770"/>
<evidence type="ECO:0000256" key="11">
    <source>
        <dbReference type="ARBA" id="ARBA00022741"/>
    </source>
</evidence>
<keyword evidence="12 24" id="KW-0418">Kinase</keyword>
<evidence type="ECO:0000256" key="24">
    <source>
        <dbReference type="RuleBase" id="RU363065"/>
    </source>
</evidence>
<evidence type="ECO:0000256" key="6">
    <source>
        <dbReference type="ARBA" id="ARBA00022516"/>
    </source>
</evidence>
<dbReference type="InterPro" id="IPR036945">
    <property type="entry name" value="DAGK_sf"/>
</dbReference>
<feature type="active site" description="Proton acceptor" evidence="20">
    <location>
        <position position="82"/>
    </location>
</feature>
<evidence type="ECO:0000256" key="5">
    <source>
        <dbReference type="ARBA" id="ARBA00022475"/>
    </source>
</evidence>
<feature type="transmembrane region" description="Helical" evidence="24">
    <location>
        <begin position="109"/>
        <end position="130"/>
    </location>
</feature>
<evidence type="ECO:0000256" key="21">
    <source>
        <dbReference type="PIRSR" id="PIRSR600829-2"/>
    </source>
</evidence>
<dbReference type="EC" id="2.7.1.107" evidence="3 24"/>
<evidence type="ECO:0000256" key="16">
    <source>
        <dbReference type="ARBA" id="ARBA00023098"/>
    </source>
</evidence>
<evidence type="ECO:0000256" key="22">
    <source>
        <dbReference type="PIRSR" id="PIRSR600829-3"/>
    </source>
</evidence>
<evidence type="ECO:0000256" key="23">
    <source>
        <dbReference type="PIRSR" id="PIRSR600829-4"/>
    </source>
</evidence>
<reference evidence="26" key="1">
    <citation type="journal article" date="2019" name="ISME J.">
        <title>Evolution in action: habitat transition from sediment to the pelagial leads to genome streamlining in Methylophilaceae.</title>
        <authorList>
            <person name="Salcher M."/>
            <person name="Schaefle D."/>
            <person name="Kaspar M."/>
            <person name="Neuenschwander S.M."/>
            <person name="Ghai R."/>
        </authorList>
    </citation>
    <scope>NUCLEOTIDE SEQUENCE [LARGE SCALE GENOMIC DNA]</scope>
    <source>
        <strain evidence="26">MMS-M-51</strain>
    </source>
</reference>
<dbReference type="PROSITE" id="PS01069">
    <property type="entry name" value="DAGK_PROKAR"/>
    <property type="match status" value="1"/>
</dbReference>
<evidence type="ECO:0000256" key="7">
    <source>
        <dbReference type="ARBA" id="ARBA00022519"/>
    </source>
</evidence>
<feature type="binding site" evidence="22">
    <location>
        <begin position="98"/>
        <end position="100"/>
    </location>
    <ligand>
        <name>ATP</name>
        <dbReference type="ChEBI" id="CHEBI:30616"/>
    </ligand>
</feature>
<dbReference type="GO" id="GO:0005886">
    <property type="term" value="C:plasma membrane"/>
    <property type="evidence" value="ECO:0007669"/>
    <property type="project" value="UniProtKB-SubCell"/>
</dbReference>
<feature type="binding site" evidence="21">
    <location>
        <position position="82"/>
    </location>
    <ligand>
        <name>substrate</name>
    </ligand>
</feature>
<comment type="caution">
    <text evidence="24">Lacks conserved residue(s) required for the propagation of feature annotation.</text>
</comment>
<feature type="binding site" evidence="21">
    <location>
        <position position="111"/>
    </location>
    <ligand>
        <name>substrate</name>
    </ligand>
</feature>
<evidence type="ECO:0000256" key="14">
    <source>
        <dbReference type="ARBA" id="ARBA00022842"/>
    </source>
</evidence>
<dbReference type="EMBL" id="CP040946">
    <property type="protein sequence ID" value="QDC45129.1"/>
    <property type="molecule type" value="Genomic_DNA"/>
</dbReference>
<comment type="function">
    <text evidence="24">Catalyzes the ATP-dependent phosphorylation of sn-l,2-diacylglycerol (DAG) to phosphatidic acid. Involved in the recycling of diacylglycerol produced as a by-product during membrane-derived oligosaccharide (MDO) biosynthesis.</text>
</comment>
<evidence type="ECO:0000256" key="10">
    <source>
        <dbReference type="ARBA" id="ARBA00022723"/>
    </source>
</evidence>
<keyword evidence="10 23" id="KW-0479">Metal-binding</keyword>
<dbReference type="Pfam" id="PF01219">
    <property type="entry name" value="DAGK_prokar"/>
    <property type="match status" value="1"/>
</dbReference>
<feature type="binding site" evidence="22">
    <location>
        <position position="89"/>
    </location>
    <ligand>
        <name>ATP</name>
        <dbReference type="ChEBI" id="CHEBI:30616"/>
    </ligand>
</feature>
<name>A0A5B8CV45_9PROT</name>
<protein>
    <recommendedName>
        <fullName evidence="4 24">Diacylglycerol kinase</fullName>
        <ecNumber evidence="3 24">2.7.1.107</ecNumber>
    </recommendedName>
</protein>
<dbReference type="GO" id="GO:0004143">
    <property type="term" value="F:ATP-dependent diacylglycerol kinase activity"/>
    <property type="evidence" value="ECO:0007669"/>
    <property type="project" value="UniProtKB-EC"/>
</dbReference>
<feature type="binding site" evidence="23">
    <location>
        <position position="41"/>
    </location>
    <ligand>
        <name>a divalent metal cation</name>
        <dbReference type="ChEBI" id="CHEBI:60240"/>
    </ligand>
</feature>
<keyword evidence="17 24" id="KW-0472">Membrane</keyword>
<dbReference type="OrthoDB" id="9796011at2"/>
<organism evidence="25 26">
    <name type="scientific">Methylophilus medardicus</name>
    <dbReference type="NCBI Taxonomy" id="2588534"/>
    <lineage>
        <taxon>Bacteria</taxon>
        <taxon>Pseudomonadati</taxon>
        <taxon>Pseudomonadota</taxon>
        <taxon>Betaproteobacteria</taxon>
        <taxon>Nitrosomonadales</taxon>
        <taxon>Methylophilaceae</taxon>
        <taxon>Methylophilus</taxon>
    </lineage>
</organism>
<comment type="cofactor">
    <cofactor evidence="23">
        <name>Mg(2+)</name>
        <dbReference type="ChEBI" id="CHEBI:18420"/>
    </cofactor>
    <text evidence="23">Mn(2+), Zn(2+), Cd(2+) and Co(2+) support activity to lesser extents.</text>
</comment>
<feature type="binding site" evidence="22">
    <location>
        <position position="29"/>
    </location>
    <ligand>
        <name>ATP</name>
        <dbReference type="ChEBI" id="CHEBI:30616"/>
    </ligand>
</feature>
<keyword evidence="15 24" id="KW-1133">Transmembrane helix</keyword>
<accession>A0A5B8CV45</accession>
<dbReference type="RefSeq" id="WP_140004453.1">
    <property type="nucleotide sequence ID" value="NZ_CP040946.1"/>
</dbReference>
<evidence type="ECO:0000256" key="15">
    <source>
        <dbReference type="ARBA" id="ARBA00022989"/>
    </source>
</evidence>
<dbReference type="GO" id="GO:0005524">
    <property type="term" value="F:ATP binding"/>
    <property type="evidence" value="ECO:0007669"/>
    <property type="project" value="UniProtKB-KW"/>
</dbReference>
<keyword evidence="7 24" id="KW-0997">Cell inner membrane</keyword>
<keyword evidence="18" id="KW-0594">Phospholipid biosynthesis</keyword>
<evidence type="ECO:0000256" key="4">
    <source>
        <dbReference type="ARBA" id="ARBA00017575"/>
    </source>
</evidence>
<keyword evidence="14 23" id="KW-0460">Magnesium</keyword>
<keyword evidence="19 24" id="KW-1208">Phospholipid metabolism</keyword>
<evidence type="ECO:0000256" key="18">
    <source>
        <dbReference type="ARBA" id="ARBA00023209"/>
    </source>
</evidence>
<comment type="catalytic activity">
    <reaction evidence="24">
        <text>a 1,2-diacyl-sn-glycerol + ATP = a 1,2-diacyl-sn-glycero-3-phosphate + ADP + H(+)</text>
        <dbReference type="Rhea" id="RHEA:10272"/>
        <dbReference type="ChEBI" id="CHEBI:15378"/>
        <dbReference type="ChEBI" id="CHEBI:17815"/>
        <dbReference type="ChEBI" id="CHEBI:30616"/>
        <dbReference type="ChEBI" id="CHEBI:58608"/>
        <dbReference type="ChEBI" id="CHEBI:456216"/>
        <dbReference type="EC" id="2.7.1.107"/>
    </reaction>
</comment>
<dbReference type="InterPro" id="IPR000829">
    <property type="entry name" value="DAGK"/>
</dbReference>
<sequence length="131" mass="14454">MQNNPSSGHEESPFKGKTGLRRLVNAFGYSMDGFKAAYQHEDAFRQEVWLSLVLIPLAFYLEAEALNRILMVGSVLLVMIVELLNSAVEAVVDRVSIERHALAKRAKDIGSAAVLLALVNLAVVWSLIVFN</sequence>
<keyword evidence="8 24" id="KW-0808">Transferase</keyword>
<evidence type="ECO:0000256" key="1">
    <source>
        <dbReference type="ARBA" id="ARBA00004429"/>
    </source>
</evidence>
<feature type="binding site" evidence="22">
    <location>
        <position position="22"/>
    </location>
    <ligand>
        <name>ATP</name>
        <dbReference type="ChEBI" id="CHEBI:30616"/>
    </ligand>
</feature>
<gene>
    <name evidence="25" type="ORF">FIU01_11770</name>
</gene>
<dbReference type="Proteomes" id="UP000311008">
    <property type="component" value="Chromosome"/>
</dbReference>
<dbReference type="AlphaFoldDB" id="A0A5B8CV45"/>
<keyword evidence="11 22" id="KW-0547">Nucleotide-binding</keyword>
<dbReference type="InterPro" id="IPR033718">
    <property type="entry name" value="DAGK_prok"/>
</dbReference>
<feature type="binding site" evidence="21">
    <location>
        <begin position="43"/>
        <end position="47"/>
    </location>
    <ligand>
        <name>substrate</name>
    </ligand>
</feature>
<dbReference type="GO" id="GO:0006654">
    <property type="term" value="P:phosphatidic acid biosynthetic process"/>
    <property type="evidence" value="ECO:0007669"/>
    <property type="project" value="InterPro"/>
</dbReference>
<keyword evidence="5" id="KW-1003">Cell membrane</keyword>
<feature type="binding site" evidence="21">
    <location>
        <position position="68"/>
    </location>
    <ligand>
        <name>substrate</name>
    </ligand>
</feature>
<feature type="binding site" evidence="22">
    <location>
        <position position="41"/>
    </location>
    <ligand>
        <name>ATP</name>
        <dbReference type="ChEBI" id="CHEBI:30616"/>
    </ligand>
</feature>
<dbReference type="Gene3D" id="1.10.287.3610">
    <property type="match status" value="1"/>
</dbReference>
<dbReference type="CDD" id="cd14264">
    <property type="entry name" value="DAGK_IM"/>
    <property type="match status" value="1"/>
</dbReference>
<evidence type="ECO:0000256" key="19">
    <source>
        <dbReference type="ARBA" id="ARBA00023264"/>
    </source>
</evidence>
<dbReference type="GO" id="GO:0046872">
    <property type="term" value="F:metal ion binding"/>
    <property type="evidence" value="ECO:0007669"/>
    <property type="project" value="UniProtKB-KW"/>
</dbReference>
<keyword evidence="6" id="KW-0444">Lipid biosynthesis</keyword>
<keyword evidence="26" id="KW-1185">Reference proteome</keyword>
<evidence type="ECO:0000313" key="26">
    <source>
        <dbReference type="Proteomes" id="UP000311008"/>
    </source>
</evidence>
<dbReference type="PANTHER" id="PTHR34299:SF1">
    <property type="entry name" value="DIACYLGLYCEROL KINASE"/>
    <property type="match status" value="1"/>
</dbReference>
<dbReference type="PANTHER" id="PTHR34299">
    <property type="entry name" value="DIACYLGLYCEROL KINASE"/>
    <property type="match status" value="1"/>
</dbReference>
<feature type="transmembrane region" description="Helical" evidence="24">
    <location>
        <begin position="69"/>
        <end position="88"/>
    </location>
</feature>
<evidence type="ECO:0000256" key="12">
    <source>
        <dbReference type="ARBA" id="ARBA00022777"/>
    </source>
</evidence>
<proteinExistence type="inferred from homology"/>
<comment type="subcellular location">
    <subcellularLocation>
        <location evidence="1 24">Cell inner membrane</location>
        <topology evidence="1 24">Multi-pass membrane protein</topology>
    </subcellularLocation>
</comment>
<feature type="binding site" evidence="22">
    <location>
        <begin position="107"/>
        <end position="108"/>
    </location>
    <ligand>
        <name>ATP</name>
        <dbReference type="ChEBI" id="CHEBI:30616"/>
    </ligand>
</feature>
<evidence type="ECO:0000256" key="9">
    <source>
        <dbReference type="ARBA" id="ARBA00022692"/>
    </source>
</evidence>
<evidence type="ECO:0000313" key="25">
    <source>
        <dbReference type="EMBL" id="QDC45129.1"/>
    </source>
</evidence>